<dbReference type="PANTHER" id="PTHR31286">
    <property type="entry name" value="GLYCINE-RICH CELL WALL STRUCTURAL PROTEIN 1.8-LIKE"/>
    <property type="match status" value="1"/>
</dbReference>
<dbReference type="GeneID" id="105056733"/>
<dbReference type="InterPro" id="IPR040256">
    <property type="entry name" value="At4g02000-like"/>
</dbReference>
<organism evidence="1 2">
    <name type="scientific">Elaeis guineensis var. tenera</name>
    <name type="common">Oil palm</name>
    <dbReference type="NCBI Taxonomy" id="51953"/>
    <lineage>
        <taxon>Eukaryota</taxon>
        <taxon>Viridiplantae</taxon>
        <taxon>Streptophyta</taxon>
        <taxon>Embryophyta</taxon>
        <taxon>Tracheophyta</taxon>
        <taxon>Spermatophyta</taxon>
        <taxon>Magnoliopsida</taxon>
        <taxon>Liliopsida</taxon>
        <taxon>Arecaceae</taxon>
        <taxon>Arecoideae</taxon>
        <taxon>Cocoseae</taxon>
        <taxon>Elaeidinae</taxon>
        <taxon>Elaeis</taxon>
    </lineage>
</organism>
<name>A0A6I9S5D3_ELAGV</name>
<dbReference type="KEGG" id="egu:105056733"/>
<gene>
    <name evidence="2" type="primary">LOC105056733</name>
</gene>
<sequence length="210" mass="24201">MAKLIRWFSEVVKAPTEALRERTEQWAATVMVARSLGRCVSLELVVRDFWLRRGVKGEIAPYGLERGLLLFRFEVTEERDLVLQRPWTAAGQALALELWRLGFFPVEGAITTALLWVRLPWLPVEFWDEEALQEVLRLVGELVSMDECTAKMRRLEFAKVCIRIDLGHPLLLGVLVEGPSGLFWQHFVYESVEGVYLQCGLFHPLEECCR</sequence>
<accession>A0A6I9S5D3</accession>
<keyword evidence="1" id="KW-1185">Reference proteome</keyword>
<reference evidence="2" key="1">
    <citation type="submission" date="2025-08" db="UniProtKB">
        <authorList>
            <consortium name="RefSeq"/>
        </authorList>
    </citation>
    <scope>IDENTIFICATION</scope>
</reference>
<evidence type="ECO:0000313" key="2">
    <source>
        <dbReference type="RefSeq" id="XP_010937343.1"/>
    </source>
</evidence>
<dbReference type="InParanoid" id="A0A6I9S5D3"/>
<dbReference type="RefSeq" id="XP_010937343.1">
    <property type="nucleotide sequence ID" value="XM_010939041.1"/>
</dbReference>
<protein>
    <submittedName>
        <fullName evidence="2">Uncharacterized protein LOC105056733</fullName>
    </submittedName>
</protein>
<dbReference type="AlphaFoldDB" id="A0A6I9S5D3"/>
<evidence type="ECO:0000313" key="1">
    <source>
        <dbReference type="Proteomes" id="UP000504607"/>
    </source>
</evidence>
<dbReference type="Proteomes" id="UP000504607">
    <property type="component" value="Chromosome 13"/>
</dbReference>
<dbReference type="PANTHER" id="PTHR31286:SF180">
    <property type="entry name" value="OS10G0362600 PROTEIN"/>
    <property type="match status" value="1"/>
</dbReference>
<dbReference type="OrthoDB" id="786188at2759"/>
<proteinExistence type="predicted"/>